<evidence type="ECO:0000313" key="3">
    <source>
        <dbReference type="Proteomes" id="UP000317650"/>
    </source>
</evidence>
<accession>A0A4S8JJP0</accession>
<dbReference type="Gene3D" id="1.25.40.180">
    <property type="match status" value="1"/>
</dbReference>
<dbReference type="AlphaFoldDB" id="A0A4S8JJP0"/>
<dbReference type="GO" id="GO:0003729">
    <property type="term" value="F:mRNA binding"/>
    <property type="evidence" value="ECO:0007669"/>
    <property type="project" value="TreeGrafter"/>
</dbReference>
<dbReference type="GO" id="GO:0003743">
    <property type="term" value="F:translation initiation factor activity"/>
    <property type="evidence" value="ECO:0007669"/>
    <property type="project" value="TreeGrafter"/>
</dbReference>
<dbReference type="Proteomes" id="UP000317650">
    <property type="component" value="Chromosome 1"/>
</dbReference>
<gene>
    <name evidence="2" type="ORF">C4D60_Mb01t03920</name>
</gene>
<proteinExistence type="predicted"/>
<keyword evidence="3" id="KW-1185">Reference proteome</keyword>
<protein>
    <submittedName>
        <fullName evidence="2">Uncharacterized protein</fullName>
    </submittedName>
</protein>
<evidence type="ECO:0000256" key="1">
    <source>
        <dbReference type="SAM" id="MobiDB-lite"/>
    </source>
</evidence>
<name>A0A4S8JJP0_MUSBA</name>
<comment type="caution">
    <text evidence="2">The sequence shown here is derived from an EMBL/GenBank/DDBJ whole genome shotgun (WGS) entry which is preliminary data.</text>
</comment>
<evidence type="ECO:0000313" key="2">
    <source>
        <dbReference type="EMBL" id="THU62323.1"/>
    </source>
</evidence>
<dbReference type="PANTHER" id="PTHR23253:SF53">
    <property type="entry name" value="EUKARYOTIC TRANSLATION INITIATION FACTOR ISOFORM 4G-1"/>
    <property type="match status" value="1"/>
</dbReference>
<dbReference type="GO" id="GO:0016281">
    <property type="term" value="C:eukaryotic translation initiation factor 4F complex"/>
    <property type="evidence" value="ECO:0007669"/>
    <property type="project" value="TreeGrafter"/>
</dbReference>
<feature type="region of interest" description="Disordered" evidence="1">
    <location>
        <begin position="1"/>
        <end position="36"/>
    </location>
</feature>
<organism evidence="2 3">
    <name type="scientific">Musa balbisiana</name>
    <name type="common">Banana</name>
    <dbReference type="NCBI Taxonomy" id="52838"/>
    <lineage>
        <taxon>Eukaryota</taxon>
        <taxon>Viridiplantae</taxon>
        <taxon>Streptophyta</taxon>
        <taxon>Embryophyta</taxon>
        <taxon>Tracheophyta</taxon>
        <taxon>Spermatophyta</taxon>
        <taxon>Magnoliopsida</taxon>
        <taxon>Liliopsida</taxon>
        <taxon>Zingiberales</taxon>
        <taxon>Musaceae</taxon>
        <taxon>Musa</taxon>
    </lineage>
</organism>
<dbReference type="STRING" id="52838.A0A4S8JJP0"/>
<dbReference type="PANTHER" id="PTHR23253">
    <property type="entry name" value="EUKARYOTIC TRANSLATION INITIATION FACTOR 4 GAMMA"/>
    <property type="match status" value="1"/>
</dbReference>
<feature type="compositionally biased region" description="Low complexity" evidence="1">
    <location>
        <begin position="9"/>
        <end position="27"/>
    </location>
</feature>
<sequence length="263" mass="28526">MQTDRTDNSLRPSSSGGTRGSGRLPPGFDTAASNLPVLGPRGDAGAPLPLKVVGKLNSIDIDASVVVRSVLFYVCWREFDRKGEVVVKPHSQAMQTSGDILKLKQEIEPELFLDDESWGLSDANSAGQAQGHYFGSGSRDWHGRSGQSTLFGDVKSWDTIYGNKESSQLNSGHEKVQQLSKRGSQFPSSYQVSSTQVGTAPALHKAEVAWSARRGNLRQKECVLKTVKCILNKLTPEKYDVLKGQIINAGITTPDILKAMISP</sequence>
<reference evidence="2 3" key="1">
    <citation type="journal article" date="2019" name="Nat. Plants">
        <title>Genome sequencing of Musa balbisiana reveals subgenome evolution and function divergence in polyploid bananas.</title>
        <authorList>
            <person name="Yao X."/>
        </authorList>
    </citation>
    <scope>NUCLEOTIDE SEQUENCE [LARGE SCALE GENOMIC DNA]</scope>
    <source>
        <strain evidence="3">cv. DH-PKW</strain>
        <tissue evidence="2">Leaves</tissue>
    </source>
</reference>
<dbReference type="EMBL" id="PYDT01000004">
    <property type="protein sequence ID" value="THU62323.1"/>
    <property type="molecule type" value="Genomic_DNA"/>
</dbReference>